<evidence type="ECO:0000313" key="2">
    <source>
        <dbReference type="EMBL" id="WWD16377.1"/>
    </source>
</evidence>
<gene>
    <name evidence="2" type="ORF">CI109_100803</name>
</gene>
<sequence length="335" mass="36213">MVQTTEQKVSKTGGDDLDDGLELDPDLLADSDAEAEGSGSEAEEEEDNAVLEEEDDFEPAEIVDEDEPSASNSAGEGKKRKADEVELGDESEEAKKAEKKRRKKEKEKERKAKKRQNGAANSTPNDAPTHFTTSELSAVFLKSLRESYPSASAVELEDKLIPETNLLSPAEYSVPKAVESAEGEASFVSLAKRVETLLKPLKSKKLETGSPRVIILSLSGLRCADVVRGVRDIKGPGEVAKLFAKHFKLADQVKYLEKTKVTIAVGTPARVGKLLEEGAIKITPTTVVLLDISHKDSKTRTILTLPEVRDELWKSIFGGEARATLIGGGARIGAC</sequence>
<dbReference type="GO" id="GO:0005634">
    <property type="term" value="C:nucleus"/>
    <property type="evidence" value="ECO:0007669"/>
    <property type="project" value="TreeGrafter"/>
</dbReference>
<dbReference type="Proteomes" id="UP000322225">
    <property type="component" value="Chromosome 2"/>
</dbReference>
<dbReference type="PANTHER" id="PTHR24030:SF0">
    <property type="entry name" value="PROTEIN CMSS1"/>
    <property type="match status" value="1"/>
</dbReference>
<dbReference type="AlphaFoldDB" id="A0A5M6BUT6"/>
<dbReference type="InterPro" id="IPR032704">
    <property type="entry name" value="Cms1"/>
</dbReference>
<dbReference type="GO" id="GO:0030686">
    <property type="term" value="C:90S preribosome"/>
    <property type="evidence" value="ECO:0007669"/>
    <property type="project" value="TreeGrafter"/>
</dbReference>
<accession>A0A5M6BUT6</accession>
<protein>
    <submittedName>
        <fullName evidence="2">Uncharacterized protein</fullName>
    </submittedName>
</protein>
<dbReference type="PANTHER" id="PTHR24030">
    <property type="entry name" value="PROTEIN CMSS1"/>
    <property type="match status" value="1"/>
</dbReference>
<dbReference type="GeneID" id="43590315"/>
<dbReference type="KEGG" id="ksn:43590315"/>
<keyword evidence="3" id="KW-1185">Reference proteome</keyword>
<feature type="region of interest" description="Disordered" evidence="1">
    <location>
        <begin position="1"/>
        <end position="131"/>
    </location>
</feature>
<dbReference type="OrthoDB" id="1929311at2759"/>
<feature type="compositionally biased region" description="Acidic residues" evidence="1">
    <location>
        <begin position="15"/>
        <end position="68"/>
    </location>
</feature>
<proteinExistence type="predicted"/>
<name>A0A5M6BUT6_9TREE</name>
<organism evidence="2 3">
    <name type="scientific">Kwoniella shandongensis</name>
    <dbReference type="NCBI Taxonomy" id="1734106"/>
    <lineage>
        <taxon>Eukaryota</taxon>
        <taxon>Fungi</taxon>
        <taxon>Dikarya</taxon>
        <taxon>Basidiomycota</taxon>
        <taxon>Agaricomycotina</taxon>
        <taxon>Tremellomycetes</taxon>
        <taxon>Tremellales</taxon>
        <taxon>Cryptococcaceae</taxon>
        <taxon>Kwoniella</taxon>
    </lineage>
</organism>
<reference evidence="2" key="2">
    <citation type="submission" date="2024-01" db="EMBL/GenBank/DDBJ databases">
        <title>Comparative genomics of Cryptococcus and Kwoniella reveals pathogenesis evolution and contrasting modes of karyotype evolution via chromosome fusion or intercentromeric recombination.</title>
        <authorList>
            <person name="Coelho M.A."/>
            <person name="David-Palma M."/>
            <person name="Shea T."/>
            <person name="Bowers K."/>
            <person name="McGinley-Smith S."/>
            <person name="Mohammad A.W."/>
            <person name="Gnirke A."/>
            <person name="Yurkov A.M."/>
            <person name="Nowrousian M."/>
            <person name="Sun S."/>
            <person name="Cuomo C.A."/>
            <person name="Heitman J."/>
        </authorList>
    </citation>
    <scope>NUCLEOTIDE SEQUENCE</scope>
    <source>
        <strain evidence="2">CBS 12478</strain>
    </source>
</reference>
<feature type="compositionally biased region" description="Basic residues" evidence="1">
    <location>
        <begin position="97"/>
        <end position="116"/>
    </location>
</feature>
<dbReference type="EMBL" id="CP144052">
    <property type="protein sequence ID" value="WWD16377.1"/>
    <property type="molecule type" value="Genomic_DNA"/>
</dbReference>
<evidence type="ECO:0000256" key="1">
    <source>
        <dbReference type="SAM" id="MobiDB-lite"/>
    </source>
</evidence>
<feature type="compositionally biased region" description="Polar residues" evidence="1">
    <location>
        <begin position="118"/>
        <end position="131"/>
    </location>
</feature>
<dbReference type="RefSeq" id="XP_031859556.1">
    <property type="nucleotide sequence ID" value="XM_032006162.1"/>
</dbReference>
<evidence type="ECO:0000313" key="3">
    <source>
        <dbReference type="Proteomes" id="UP000322225"/>
    </source>
</evidence>
<dbReference type="Pfam" id="PF14617">
    <property type="entry name" value="CMS1"/>
    <property type="match status" value="1"/>
</dbReference>
<reference evidence="2" key="1">
    <citation type="submission" date="2017-08" db="EMBL/GenBank/DDBJ databases">
        <authorList>
            <person name="Cuomo C."/>
            <person name="Billmyre B."/>
            <person name="Heitman J."/>
        </authorList>
    </citation>
    <scope>NUCLEOTIDE SEQUENCE</scope>
    <source>
        <strain evidence="2">CBS 12478</strain>
    </source>
</reference>